<gene>
    <name evidence="1" type="ORF">CEXT_264981</name>
</gene>
<dbReference type="EMBL" id="BPLR01021362">
    <property type="protein sequence ID" value="GIX88813.1"/>
    <property type="molecule type" value="Genomic_DNA"/>
</dbReference>
<keyword evidence="2" id="KW-1185">Reference proteome</keyword>
<sequence>MIFSRAPSRGVAGRKSILTNETLIPRPPIRQLQQGFDFYAFLLFFWEPPLRRDGCVQWPRFLVSIFRLKGGQREWPWEDTIYGSTEIEPRCLGNSQRLIYQMTVFEE</sequence>
<organism evidence="1 2">
    <name type="scientific">Caerostris extrusa</name>
    <name type="common">Bark spider</name>
    <name type="synonym">Caerostris bankana</name>
    <dbReference type="NCBI Taxonomy" id="172846"/>
    <lineage>
        <taxon>Eukaryota</taxon>
        <taxon>Metazoa</taxon>
        <taxon>Ecdysozoa</taxon>
        <taxon>Arthropoda</taxon>
        <taxon>Chelicerata</taxon>
        <taxon>Arachnida</taxon>
        <taxon>Araneae</taxon>
        <taxon>Araneomorphae</taxon>
        <taxon>Entelegynae</taxon>
        <taxon>Araneoidea</taxon>
        <taxon>Araneidae</taxon>
        <taxon>Caerostris</taxon>
    </lineage>
</organism>
<accession>A0AAV4NVQ9</accession>
<proteinExistence type="predicted"/>
<dbReference type="Proteomes" id="UP001054945">
    <property type="component" value="Unassembled WGS sequence"/>
</dbReference>
<name>A0AAV4NVQ9_CAEEX</name>
<evidence type="ECO:0000313" key="2">
    <source>
        <dbReference type="Proteomes" id="UP001054945"/>
    </source>
</evidence>
<reference evidence="1 2" key="1">
    <citation type="submission" date="2021-06" db="EMBL/GenBank/DDBJ databases">
        <title>Caerostris extrusa draft genome.</title>
        <authorList>
            <person name="Kono N."/>
            <person name="Arakawa K."/>
        </authorList>
    </citation>
    <scope>NUCLEOTIDE SEQUENCE [LARGE SCALE GENOMIC DNA]</scope>
</reference>
<comment type="caution">
    <text evidence="1">The sequence shown here is derived from an EMBL/GenBank/DDBJ whole genome shotgun (WGS) entry which is preliminary data.</text>
</comment>
<dbReference type="AlphaFoldDB" id="A0AAV4NVQ9"/>
<evidence type="ECO:0000313" key="1">
    <source>
        <dbReference type="EMBL" id="GIX88813.1"/>
    </source>
</evidence>
<protein>
    <submittedName>
        <fullName evidence="1">Uncharacterized protein</fullName>
    </submittedName>
</protein>